<keyword evidence="3" id="KW-1185">Reference proteome</keyword>
<protein>
    <submittedName>
        <fullName evidence="2">Uncharacterized protein</fullName>
    </submittedName>
</protein>
<keyword evidence="1" id="KW-0812">Transmembrane</keyword>
<keyword evidence="1" id="KW-1133">Transmembrane helix</keyword>
<dbReference type="RefSeq" id="WP_243513795.1">
    <property type="nucleotide sequence ID" value="NZ_CP094534.1"/>
</dbReference>
<feature type="transmembrane region" description="Helical" evidence="1">
    <location>
        <begin position="24"/>
        <end position="48"/>
    </location>
</feature>
<name>A0ABY4B3I6_9BACT</name>
<dbReference type="EMBL" id="CP094534">
    <property type="protein sequence ID" value="UOE33708.1"/>
    <property type="molecule type" value="Genomic_DNA"/>
</dbReference>
<dbReference type="Proteomes" id="UP000831390">
    <property type="component" value="Chromosome"/>
</dbReference>
<reference evidence="2 3" key="1">
    <citation type="submission" date="2022-03" db="EMBL/GenBank/DDBJ databases">
        <title>Hymenobactersp. isolated from the air.</title>
        <authorList>
            <person name="Won M."/>
            <person name="Kwon S.-W."/>
        </authorList>
    </citation>
    <scope>NUCLEOTIDE SEQUENCE [LARGE SCALE GENOMIC DNA]</scope>
    <source>
        <strain evidence="2 3">KACC 22596</strain>
    </source>
</reference>
<evidence type="ECO:0000256" key="1">
    <source>
        <dbReference type="SAM" id="Phobius"/>
    </source>
</evidence>
<proteinExistence type="predicted"/>
<organism evidence="2 3">
    <name type="scientific">Hymenobacter monticola</name>
    <dbReference type="NCBI Taxonomy" id="1705399"/>
    <lineage>
        <taxon>Bacteria</taxon>
        <taxon>Pseudomonadati</taxon>
        <taxon>Bacteroidota</taxon>
        <taxon>Cytophagia</taxon>
        <taxon>Cytophagales</taxon>
        <taxon>Hymenobacteraceae</taxon>
        <taxon>Hymenobacter</taxon>
    </lineage>
</organism>
<gene>
    <name evidence="2" type="ORF">MTP16_21620</name>
</gene>
<keyword evidence="1" id="KW-0472">Membrane</keyword>
<sequence length="250" mass="28477">MMSALPHALQPLWRGRKRLTGFSFFPRISTLAIFRLAAAIYLLAYGYLGFRLIHFQQSAFHFKPNARIGNTTFKLLKSKFSDSWQGGPSCTHYQQDFLLIQASAACFEDLISYSRLIASPNDHDLVAVFVRDSIPGQPWELLARNGPHRVDNQPVYPENWVAKLSIRQGGMVSDAVTSQLLDIAAYRANGELWAWQTKTNFHTDSVFEKIVHWNQAEPLPSHVSPLRAGRLRPADAAYHSPYRLRLRQKL</sequence>
<accession>A0ABY4B3I6</accession>
<evidence type="ECO:0000313" key="2">
    <source>
        <dbReference type="EMBL" id="UOE33708.1"/>
    </source>
</evidence>
<evidence type="ECO:0000313" key="3">
    <source>
        <dbReference type="Proteomes" id="UP000831390"/>
    </source>
</evidence>